<keyword evidence="3" id="KW-1185">Reference proteome</keyword>
<evidence type="ECO:0000313" key="2">
    <source>
        <dbReference type="EMBL" id="NYE35249.1"/>
    </source>
</evidence>
<dbReference type="RefSeq" id="WP_179617929.1">
    <property type="nucleotide sequence ID" value="NZ_JACCBW010000001.1"/>
</dbReference>
<keyword evidence="1" id="KW-0812">Transmembrane</keyword>
<sequence>MDASVLFLLVPLAVGLVFAVVLAILLVVGFNKKLEQPGAVPPADLAPGAPPYGRWNAQVVGEGLLGAGLGAHVGVVDVTGRQIAFVPDGAAQPAWQVPCHTVEVRKRGLVNLDGADLELAGPMGVLLLSVSREHLNRVVTNDFKSIRERGYADELIAVLAANGARVLR</sequence>
<reference evidence="2 3" key="2">
    <citation type="submission" date="2020-08" db="EMBL/GenBank/DDBJ databases">
        <title>The Agave Microbiome: Exploring the role of microbial communities in plant adaptations to desert environments.</title>
        <authorList>
            <person name="Partida-Martinez L.P."/>
        </authorList>
    </citation>
    <scope>NUCLEOTIDE SEQUENCE [LARGE SCALE GENOMIC DNA]</scope>
    <source>
        <strain evidence="2 3">AT2.17</strain>
    </source>
</reference>
<dbReference type="AlphaFoldDB" id="A0A7Y9KQ68"/>
<name>A0A7Y9KQ68_9ACTN</name>
<proteinExistence type="predicted"/>
<gene>
    <name evidence="2" type="ORF">F4692_000353</name>
</gene>
<evidence type="ECO:0000256" key="1">
    <source>
        <dbReference type="SAM" id="Phobius"/>
    </source>
</evidence>
<protein>
    <submittedName>
        <fullName evidence="2">Uncharacterized protein</fullName>
    </submittedName>
</protein>
<keyword evidence="1" id="KW-1133">Transmembrane helix</keyword>
<dbReference type="Proteomes" id="UP000549911">
    <property type="component" value="Unassembled WGS sequence"/>
</dbReference>
<dbReference type="EMBL" id="JACCBW010000001">
    <property type="protein sequence ID" value="NYE35249.1"/>
    <property type="molecule type" value="Genomic_DNA"/>
</dbReference>
<evidence type="ECO:0000313" key="3">
    <source>
        <dbReference type="Proteomes" id="UP000549911"/>
    </source>
</evidence>
<organism evidence="2 3">
    <name type="scientific">Nocardioides cavernae</name>
    <dbReference type="NCBI Taxonomy" id="1921566"/>
    <lineage>
        <taxon>Bacteria</taxon>
        <taxon>Bacillati</taxon>
        <taxon>Actinomycetota</taxon>
        <taxon>Actinomycetes</taxon>
        <taxon>Propionibacteriales</taxon>
        <taxon>Nocardioidaceae</taxon>
        <taxon>Nocardioides</taxon>
    </lineage>
</organism>
<keyword evidence="1" id="KW-0472">Membrane</keyword>
<reference evidence="2 3" key="1">
    <citation type="submission" date="2020-07" db="EMBL/GenBank/DDBJ databases">
        <authorList>
            <person name="Partida-Martinez L."/>
            <person name="Huntemann M."/>
            <person name="Clum A."/>
            <person name="Wang J."/>
            <person name="Palaniappan K."/>
            <person name="Ritter S."/>
            <person name="Chen I.-M."/>
            <person name="Stamatis D."/>
            <person name="Reddy T."/>
            <person name="O'Malley R."/>
            <person name="Daum C."/>
            <person name="Shapiro N."/>
            <person name="Ivanova N."/>
            <person name="Kyrpides N."/>
            <person name="Woyke T."/>
        </authorList>
    </citation>
    <scope>NUCLEOTIDE SEQUENCE [LARGE SCALE GENOMIC DNA]</scope>
    <source>
        <strain evidence="2 3">AT2.17</strain>
    </source>
</reference>
<accession>A0A7Y9KQ68</accession>
<feature type="transmembrane region" description="Helical" evidence="1">
    <location>
        <begin position="6"/>
        <end position="28"/>
    </location>
</feature>
<comment type="caution">
    <text evidence="2">The sequence shown here is derived from an EMBL/GenBank/DDBJ whole genome shotgun (WGS) entry which is preliminary data.</text>
</comment>